<comment type="caution">
    <text evidence="2">The sequence shown here is derived from an EMBL/GenBank/DDBJ whole genome shotgun (WGS) entry which is preliminary data.</text>
</comment>
<dbReference type="PANTHER" id="PTHR42840:SF7">
    <property type="entry name" value="BINDING ROSSMANN FOLD OXIDOREDUCTASE, PUTATIVE (AFU_ORTHOLOGUE AFUA_4G10190)-RELATED"/>
    <property type="match status" value="1"/>
</dbReference>
<dbReference type="InterPro" id="IPR000683">
    <property type="entry name" value="Gfo/Idh/MocA-like_OxRdtase_N"/>
</dbReference>
<dbReference type="EMBL" id="JAANBB010000014">
    <property type="protein sequence ID" value="KAF7556113.1"/>
    <property type="molecule type" value="Genomic_DNA"/>
</dbReference>
<name>A0A9P5HJ71_9HYPO</name>
<sequence>MAPENRILGVGLIGCGEVSQVVHIPTLGFLSDFFRIAYLCDVSENALEHAKGKVIGGVAKTTRDPNELCASSEVDVVFVVNSTEYHADHAILALQNNKHVLIEKPAAFNVRDLQRIKEAEKTSQGKVMIGYMRRYASAFQTAIKEIGGIDKILYARVRDIIGPNSAFVTQSGTFPKKFTDFRKEDSDDLKARNTESVGAGLTECGAETSDGNRLFWQLLGGLGSHDLSAMREALGMPEGVFGASVTMPFWNVLFKYPGFNVSYESGIDNVPRFDAHIEVYGSDKTVKIQYDTPYVKGLPITVHISENADGVYKETTLRTTYEDAYTQEMRELYDWVTADKPVKTTIEDSENDFKIFNMIMKAL</sequence>
<reference evidence="2" key="1">
    <citation type="submission" date="2020-03" db="EMBL/GenBank/DDBJ databases">
        <title>Draft Genome Sequence of Cylindrodendrum hubeiense.</title>
        <authorList>
            <person name="Buettner E."/>
            <person name="Kellner H."/>
        </authorList>
    </citation>
    <scope>NUCLEOTIDE SEQUENCE</scope>
    <source>
        <strain evidence="2">IHI 201604</strain>
    </source>
</reference>
<gene>
    <name evidence="2" type="ORF">G7Z17_g1591</name>
</gene>
<proteinExistence type="predicted"/>
<evidence type="ECO:0000313" key="3">
    <source>
        <dbReference type="Proteomes" id="UP000722485"/>
    </source>
</evidence>
<dbReference type="Proteomes" id="UP000722485">
    <property type="component" value="Unassembled WGS sequence"/>
</dbReference>
<dbReference type="GO" id="GO:0016491">
    <property type="term" value="F:oxidoreductase activity"/>
    <property type="evidence" value="ECO:0007669"/>
    <property type="project" value="TreeGrafter"/>
</dbReference>
<dbReference type="Gene3D" id="3.30.360.10">
    <property type="entry name" value="Dihydrodipicolinate Reductase, domain 2"/>
    <property type="match status" value="1"/>
</dbReference>
<accession>A0A9P5HJ71</accession>
<dbReference type="OrthoDB" id="64915at2759"/>
<organism evidence="2 3">
    <name type="scientific">Cylindrodendrum hubeiense</name>
    <dbReference type="NCBI Taxonomy" id="595255"/>
    <lineage>
        <taxon>Eukaryota</taxon>
        <taxon>Fungi</taxon>
        <taxon>Dikarya</taxon>
        <taxon>Ascomycota</taxon>
        <taxon>Pezizomycotina</taxon>
        <taxon>Sordariomycetes</taxon>
        <taxon>Hypocreomycetidae</taxon>
        <taxon>Hypocreales</taxon>
        <taxon>Nectriaceae</taxon>
        <taxon>Cylindrodendrum</taxon>
    </lineage>
</organism>
<dbReference type="Pfam" id="PF01408">
    <property type="entry name" value="GFO_IDH_MocA"/>
    <property type="match status" value="1"/>
</dbReference>
<evidence type="ECO:0000313" key="2">
    <source>
        <dbReference type="EMBL" id="KAF7556113.1"/>
    </source>
</evidence>
<dbReference type="SUPFAM" id="SSF55347">
    <property type="entry name" value="Glyceraldehyde-3-phosphate dehydrogenase-like, C-terminal domain"/>
    <property type="match status" value="1"/>
</dbReference>
<protein>
    <recommendedName>
        <fullName evidence="1">Gfo/Idh/MocA-like oxidoreductase N-terminal domain-containing protein</fullName>
    </recommendedName>
</protein>
<dbReference type="GO" id="GO:0005737">
    <property type="term" value="C:cytoplasm"/>
    <property type="evidence" value="ECO:0007669"/>
    <property type="project" value="TreeGrafter"/>
</dbReference>
<feature type="domain" description="Gfo/Idh/MocA-like oxidoreductase N-terminal" evidence="1">
    <location>
        <begin position="9"/>
        <end position="131"/>
    </location>
</feature>
<dbReference type="GO" id="GO:0006740">
    <property type="term" value="P:NADPH regeneration"/>
    <property type="evidence" value="ECO:0007669"/>
    <property type="project" value="TreeGrafter"/>
</dbReference>
<dbReference type="GO" id="GO:0000166">
    <property type="term" value="F:nucleotide binding"/>
    <property type="evidence" value="ECO:0007669"/>
    <property type="project" value="InterPro"/>
</dbReference>
<evidence type="ECO:0000259" key="1">
    <source>
        <dbReference type="Pfam" id="PF01408"/>
    </source>
</evidence>
<keyword evidence="3" id="KW-1185">Reference proteome</keyword>
<dbReference type="AlphaFoldDB" id="A0A9P5HJ71"/>
<dbReference type="Gene3D" id="3.40.50.720">
    <property type="entry name" value="NAD(P)-binding Rossmann-like Domain"/>
    <property type="match status" value="1"/>
</dbReference>
<dbReference type="PANTHER" id="PTHR42840">
    <property type="entry name" value="NAD(P)-BINDING ROSSMANN-FOLD SUPERFAMILY PROTEIN-RELATED"/>
    <property type="match status" value="1"/>
</dbReference>
<dbReference type="SUPFAM" id="SSF51735">
    <property type="entry name" value="NAD(P)-binding Rossmann-fold domains"/>
    <property type="match status" value="1"/>
</dbReference>
<dbReference type="InterPro" id="IPR036291">
    <property type="entry name" value="NAD(P)-bd_dom_sf"/>
</dbReference>